<dbReference type="EMBL" id="JI222641">
    <property type="protein sequence ID" value="ADY49580.1"/>
    <property type="molecule type" value="mRNA"/>
</dbReference>
<accession>F1LHH6</accession>
<dbReference type="AlphaFoldDB" id="F1LHH6"/>
<feature type="compositionally biased region" description="Low complexity" evidence="1">
    <location>
        <begin position="50"/>
        <end position="64"/>
    </location>
</feature>
<sequence length="78" mass="9256">MGDLDDAQVDVERANSYASQLEKKQKGFDKVVEEWRRMDNEMRMEECTETTSQSTLLVSQSLRSHTSYKERPVRERER</sequence>
<feature type="region of interest" description="Disordered" evidence="1">
    <location>
        <begin position="44"/>
        <end position="78"/>
    </location>
</feature>
<protein>
    <submittedName>
        <fullName evidence="2">Myosin-4</fullName>
    </submittedName>
</protein>
<name>F1LHH6_ASCSU</name>
<evidence type="ECO:0000313" key="2">
    <source>
        <dbReference type="EMBL" id="ADY49580.1"/>
    </source>
</evidence>
<reference evidence="2" key="1">
    <citation type="journal article" date="2011" name="Genome Res.">
        <title>Deep small RNA sequencing from the nematode Ascaris reveals conservation, functional diversification, and novel developmental profiles.</title>
        <authorList>
            <person name="Wang J."/>
            <person name="Czech B."/>
            <person name="Crunk A."/>
            <person name="Wallace A."/>
            <person name="Mitreva M."/>
            <person name="Hannon G.J."/>
            <person name="Davis R.E."/>
        </authorList>
    </citation>
    <scope>NUCLEOTIDE SEQUENCE</scope>
</reference>
<feature type="compositionally biased region" description="Basic and acidic residues" evidence="1">
    <location>
        <begin position="67"/>
        <end position="78"/>
    </location>
</feature>
<evidence type="ECO:0000256" key="1">
    <source>
        <dbReference type="SAM" id="MobiDB-lite"/>
    </source>
</evidence>
<proteinExistence type="evidence at transcript level"/>
<organism evidence="2">
    <name type="scientific">Ascaris suum</name>
    <name type="common">Pig roundworm</name>
    <name type="synonym">Ascaris lumbricoides</name>
    <dbReference type="NCBI Taxonomy" id="6253"/>
    <lineage>
        <taxon>Eukaryota</taxon>
        <taxon>Metazoa</taxon>
        <taxon>Ecdysozoa</taxon>
        <taxon>Nematoda</taxon>
        <taxon>Chromadorea</taxon>
        <taxon>Rhabditida</taxon>
        <taxon>Spirurina</taxon>
        <taxon>Ascaridomorpha</taxon>
        <taxon>Ascaridoidea</taxon>
        <taxon>Ascarididae</taxon>
        <taxon>Ascaris</taxon>
    </lineage>
</organism>